<name>A0A0C2FLC7_9ACTN</name>
<comment type="caution">
    <text evidence="2">The sequence shown here is derived from an EMBL/GenBank/DDBJ whole genome shotgun (WGS) entry which is preliminary data.</text>
</comment>
<reference evidence="3" key="1">
    <citation type="journal article" date="2015" name="Chem. Biol.">
        <title>Structure, bioactivity, and resistance mechanism of streptomonomicin, an unusual lasso Peptide from an understudied halophilic actinomycete.</title>
        <authorList>
            <person name="Metelev M."/>
            <person name="Tietz J.I."/>
            <person name="Melby J.O."/>
            <person name="Blair P.M."/>
            <person name="Zhu L."/>
            <person name="Livnat I."/>
            <person name="Severinov K."/>
            <person name="Mitchell D.A."/>
        </authorList>
    </citation>
    <scope>NUCLEOTIDE SEQUENCE [LARGE SCALE GENOMIC DNA]</scope>
    <source>
        <strain evidence="3">YIM 90003</strain>
    </source>
</reference>
<evidence type="ECO:0000313" key="2">
    <source>
        <dbReference type="EMBL" id="KII00090.1"/>
    </source>
</evidence>
<organism evidence="2 3">
    <name type="scientific">Streptomonospora alba</name>
    <dbReference type="NCBI Taxonomy" id="183763"/>
    <lineage>
        <taxon>Bacteria</taxon>
        <taxon>Bacillati</taxon>
        <taxon>Actinomycetota</taxon>
        <taxon>Actinomycetes</taxon>
        <taxon>Streptosporangiales</taxon>
        <taxon>Nocardiopsidaceae</taxon>
        <taxon>Streptomonospora</taxon>
    </lineage>
</organism>
<dbReference type="Proteomes" id="UP000031675">
    <property type="component" value="Unassembled WGS sequence"/>
</dbReference>
<accession>A0A0C2FLC7</accession>
<dbReference type="AlphaFoldDB" id="A0A0C2FLC7"/>
<dbReference type="STRING" id="183763.LP52_03980"/>
<evidence type="ECO:0000313" key="3">
    <source>
        <dbReference type="Proteomes" id="UP000031675"/>
    </source>
</evidence>
<protein>
    <recommendedName>
        <fullName evidence="4">Bacteriocin-protection protein</fullName>
    </recommendedName>
</protein>
<evidence type="ECO:0000256" key="1">
    <source>
        <dbReference type="SAM" id="MobiDB-lite"/>
    </source>
</evidence>
<feature type="region of interest" description="Disordered" evidence="1">
    <location>
        <begin position="180"/>
        <end position="200"/>
    </location>
</feature>
<dbReference type="EMBL" id="JROO01000006">
    <property type="protein sequence ID" value="KII00090.1"/>
    <property type="molecule type" value="Genomic_DNA"/>
</dbReference>
<gene>
    <name evidence="2" type="ORF">LP52_03980</name>
</gene>
<sequence length="200" mass="22219">MSDEPQVFAGAEEFAQWLEEHHRTANLLWLAMPRKGVDAASVTRSEAVDVALCYGWIDGQASSARTPEGWWALRFSPRRPRSAWSKINCDKAEELIRAGRMRPAGLEQVERAKADGRWEAAYDPPSTARVPEDLQAALDADPAAANAYAALDKGGRYHILYSLQNVKRPETRARKIAEYAARLAAGDPPRPPQRRKPGTD</sequence>
<dbReference type="Pfam" id="PF13376">
    <property type="entry name" value="OmdA"/>
    <property type="match status" value="1"/>
</dbReference>
<keyword evidence="3" id="KW-1185">Reference proteome</keyword>
<dbReference type="RefSeq" id="WP_040270790.1">
    <property type="nucleotide sequence ID" value="NZ_JROO01000006.1"/>
</dbReference>
<evidence type="ECO:0008006" key="4">
    <source>
        <dbReference type="Google" id="ProtNLM"/>
    </source>
</evidence>
<proteinExistence type="predicted"/>
<dbReference type="OrthoDB" id="9796999at2"/>